<evidence type="ECO:0000259" key="10">
    <source>
        <dbReference type="Pfam" id="PF04138"/>
    </source>
</evidence>
<dbReference type="Proteomes" id="UP000176527">
    <property type="component" value="Unassembled WGS sequence"/>
</dbReference>
<dbReference type="GO" id="GO:0004582">
    <property type="term" value="F:dolichyl-phosphate beta-D-mannosyltransferase activity"/>
    <property type="evidence" value="ECO:0007669"/>
    <property type="project" value="InterPro"/>
</dbReference>
<dbReference type="PANTHER" id="PTHR43398:SF1">
    <property type="entry name" value="DOLICHOL-PHOSPHATE MANNOSYLTRANSFERASE SUBUNIT 1"/>
    <property type="match status" value="1"/>
</dbReference>
<comment type="caution">
    <text evidence="11">The sequence shown here is derived from an EMBL/GenBank/DDBJ whole genome shotgun (WGS) entry which is preliminary data.</text>
</comment>
<dbReference type="InterPro" id="IPR029044">
    <property type="entry name" value="Nucleotide-diphossugar_trans"/>
</dbReference>
<keyword evidence="4" id="KW-0808">Transferase</keyword>
<feature type="domain" description="GtrA/DPMS transmembrane" evidence="10">
    <location>
        <begin position="264"/>
        <end position="392"/>
    </location>
</feature>
<feature type="transmembrane region" description="Helical" evidence="8">
    <location>
        <begin position="325"/>
        <end position="353"/>
    </location>
</feature>
<dbReference type="AlphaFoldDB" id="A0A1F5KAF3"/>
<dbReference type="InterPro" id="IPR007267">
    <property type="entry name" value="GtrA_DPMS_TM"/>
</dbReference>
<dbReference type="Gene3D" id="3.90.550.10">
    <property type="entry name" value="Spore Coat Polysaccharide Biosynthesis Protein SpsA, Chain A"/>
    <property type="match status" value="1"/>
</dbReference>
<evidence type="ECO:0000313" key="11">
    <source>
        <dbReference type="EMBL" id="OGE37879.1"/>
    </source>
</evidence>
<evidence type="ECO:0000256" key="6">
    <source>
        <dbReference type="ARBA" id="ARBA00022989"/>
    </source>
</evidence>
<evidence type="ECO:0000313" key="12">
    <source>
        <dbReference type="Proteomes" id="UP000176527"/>
    </source>
</evidence>
<dbReference type="Pfam" id="PF04138">
    <property type="entry name" value="GtrA_DPMS_TM"/>
    <property type="match status" value="1"/>
</dbReference>
<evidence type="ECO:0000259" key="9">
    <source>
        <dbReference type="Pfam" id="PF00535"/>
    </source>
</evidence>
<dbReference type="GO" id="GO:0016020">
    <property type="term" value="C:membrane"/>
    <property type="evidence" value="ECO:0007669"/>
    <property type="project" value="UniProtKB-SubCell"/>
</dbReference>
<dbReference type="GO" id="GO:0009247">
    <property type="term" value="P:glycolipid biosynthetic process"/>
    <property type="evidence" value="ECO:0007669"/>
    <property type="project" value="TreeGrafter"/>
</dbReference>
<comment type="similarity">
    <text evidence="2">Belongs to the glycosyltransferase 2 family.</text>
</comment>
<comment type="subcellular location">
    <subcellularLocation>
        <location evidence="1">Membrane</location>
        <topology evidence="1">Multi-pass membrane protein</topology>
    </subcellularLocation>
</comment>
<evidence type="ECO:0008006" key="13">
    <source>
        <dbReference type="Google" id="ProtNLM"/>
    </source>
</evidence>
<evidence type="ECO:0000256" key="8">
    <source>
        <dbReference type="SAM" id="Phobius"/>
    </source>
</evidence>
<keyword evidence="7 8" id="KW-0472">Membrane</keyword>
<dbReference type="Pfam" id="PF00535">
    <property type="entry name" value="Glycos_transf_2"/>
    <property type="match status" value="1"/>
</dbReference>
<dbReference type="SUPFAM" id="SSF53448">
    <property type="entry name" value="Nucleotide-diphospho-sugar transferases"/>
    <property type="match status" value="1"/>
</dbReference>
<gene>
    <name evidence="11" type="ORF">A3F00_00090</name>
</gene>
<organism evidence="11 12">
    <name type="scientific">Candidatus Daviesbacteria bacterium RIFCSPHIGHO2_12_FULL_37_11</name>
    <dbReference type="NCBI Taxonomy" id="1797777"/>
    <lineage>
        <taxon>Bacteria</taxon>
        <taxon>Candidatus Daviesiibacteriota</taxon>
    </lineage>
</organism>
<evidence type="ECO:0000256" key="4">
    <source>
        <dbReference type="ARBA" id="ARBA00022679"/>
    </source>
</evidence>
<dbReference type="InterPro" id="IPR001173">
    <property type="entry name" value="Glyco_trans_2-like"/>
</dbReference>
<feature type="transmembrane region" description="Helical" evidence="8">
    <location>
        <begin position="262"/>
        <end position="284"/>
    </location>
</feature>
<sequence length="401" mass="45817">MNNLKRVVVVAPTYNEKGSIGKTIPLILSQNGKVPGFEIHVLVTDSSSPDGTGEVAKKIAQINPKVHFLDVKERGLGLAIIEGYKYAASHLDADILMQIDADLQHDPNDIPKFLLKLNEGYEYVQGSRYVRGGENNISPIRQLFSFGSSYVMRILTGIWEISDFTPSFKAYTRDLYERMDWDSIPWHGTTFLIQPAAVVEAKKANAKMTEVPIVFRKRDADKSKNEIANYIIDILGYGFEVRFSNWGVKLPILYWARRSKTFIKFGTVGFVGTIIDFFFYNFFIGQLGIKPATSKAFSTEIAILNNFSFNNFWTFRKRKTNKSVWIKLLIFNIVSFGGLAIGVLIIKFLHLVYGDGVLNLGFFDIQYYNIYFFVSIPPTMVWNFLMNHYFTWKKEEVNNGL</sequence>
<keyword evidence="6 8" id="KW-1133">Transmembrane helix</keyword>
<dbReference type="InterPro" id="IPR039528">
    <property type="entry name" value="DPM1-like"/>
</dbReference>
<evidence type="ECO:0000256" key="1">
    <source>
        <dbReference type="ARBA" id="ARBA00004141"/>
    </source>
</evidence>
<reference evidence="11 12" key="1">
    <citation type="journal article" date="2016" name="Nat. Commun.">
        <title>Thousands of microbial genomes shed light on interconnected biogeochemical processes in an aquifer system.</title>
        <authorList>
            <person name="Anantharaman K."/>
            <person name="Brown C.T."/>
            <person name="Hug L.A."/>
            <person name="Sharon I."/>
            <person name="Castelle C.J."/>
            <person name="Probst A.J."/>
            <person name="Thomas B.C."/>
            <person name="Singh A."/>
            <person name="Wilkins M.J."/>
            <person name="Karaoz U."/>
            <person name="Brodie E.L."/>
            <person name="Williams K.H."/>
            <person name="Hubbard S.S."/>
            <person name="Banfield J.F."/>
        </authorList>
    </citation>
    <scope>NUCLEOTIDE SEQUENCE [LARGE SCALE GENOMIC DNA]</scope>
</reference>
<feature type="transmembrane region" description="Helical" evidence="8">
    <location>
        <begin position="365"/>
        <end position="385"/>
    </location>
</feature>
<feature type="domain" description="Glycosyltransferase 2-like" evidence="9">
    <location>
        <begin position="9"/>
        <end position="178"/>
    </location>
</feature>
<evidence type="ECO:0000256" key="5">
    <source>
        <dbReference type="ARBA" id="ARBA00022692"/>
    </source>
</evidence>
<protein>
    <recommendedName>
        <fullName evidence="13">Glycosyltransferase 2-like domain-containing protein</fullName>
    </recommendedName>
</protein>
<name>A0A1F5KAF3_9BACT</name>
<dbReference type="EMBL" id="MFDE01000034">
    <property type="protein sequence ID" value="OGE37879.1"/>
    <property type="molecule type" value="Genomic_DNA"/>
</dbReference>
<keyword evidence="3" id="KW-0328">Glycosyltransferase</keyword>
<proteinExistence type="inferred from homology"/>
<evidence type="ECO:0000256" key="7">
    <source>
        <dbReference type="ARBA" id="ARBA00023136"/>
    </source>
</evidence>
<evidence type="ECO:0000256" key="2">
    <source>
        <dbReference type="ARBA" id="ARBA00006739"/>
    </source>
</evidence>
<dbReference type="GO" id="GO:0000271">
    <property type="term" value="P:polysaccharide biosynthetic process"/>
    <property type="evidence" value="ECO:0007669"/>
    <property type="project" value="InterPro"/>
</dbReference>
<accession>A0A1F5KAF3</accession>
<evidence type="ECO:0000256" key="3">
    <source>
        <dbReference type="ARBA" id="ARBA00022676"/>
    </source>
</evidence>
<dbReference type="PANTHER" id="PTHR43398">
    <property type="entry name" value="DOLICHOL-PHOSPHATE MANNOSYLTRANSFERASE SUBUNIT 1"/>
    <property type="match status" value="1"/>
</dbReference>
<keyword evidence="5 8" id="KW-0812">Transmembrane</keyword>